<dbReference type="Proteomes" id="UP001648503">
    <property type="component" value="Unassembled WGS sequence"/>
</dbReference>
<evidence type="ECO:0000313" key="7">
    <source>
        <dbReference type="EMBL" id="KAH6592203.1"/>
    </source>
</evidence>
<accession>A0ABQ8F7Z5</accession>
<comment type="caution">
    <text evidence="7">The sequence shown here is derived from an EMBL/GenBank/DDBJ whole genome shotgun (WGS) entry which is preliminary data.</text>
</comment>
<evidence type="ECO:0000256" key="4">
    <source>
        <dbReference type="ARBA" id="ARBA00035656"/>
    </source>
</evidence>
<sequence length="344" mass="37833">MMKDGGKKPIAAGDVGVKPGRSDLVRMGLFSEVQYVSNGESYNSKKQACALDYRTKGKQFLIAPPKQGQNTRDAYFNKEYIRLFENEPYTDLVSLRRQWRIQAKEKNISTTPFNPCSVPPKASGKGSHWGTIEQQWPMDSKGFNRPPSQKSKEDDIPIHEPRNFLTASPKKGSGYGYPGVTIGKPYQYESDPFDRGDQLAKHERSEHKKKMTGVRPFISSSATHDFFYPFAGISGSKDSKDVNVSSEGTSNAVKKVSLPSIPFKPSSCCAKTINPYPSYEAPHNVPEPPTEKGVPPSAVRRGMIFKPSGVTGSYPVKSIIEASCTLAAPSWIQDSLTSAILAAE</sequence>
<evidence type="ECO:0000256" key="1">
    <source>
        <dbReference type="ARBA" id="ARBA00004300"/>
    </source>
</evidence>
<organism evidence="7 8">
    <name type="scientific">Batrachochytrium salamandrivorans</name>
    <dbReference type="NCBI Taxonomy" id="1357716"/>
    <lineage>
        <taxon>Eukaryota</taxon>
        <taxon>Fungi</taxon>
        <taxon>Fungi incertae sedis</taxon>
        <taxon>Chytridiomycota</taxon>
        <taxon>Chytridiomycota incertae sedis</taxon>
        <taxon>Chytridiomycetes</taxon>
        <taxon>Rhizophydiales</taxon>
        <taxon>Rhizophydiales incertae sedis</taxon>
        <taxon>Batrachochytrium</taxon>
    </lineage>
</organism>
<protein>
    <recommendedName>
        <fullName evidence="5">Cilia-and flagella-associated protein 96</fullName>
    </recommendedName>
</protein>
<gene>
    <name evidence="7" type="ORF">BASA50_008194</name>
</gene>
<dbReference type="InterPro" id="IPR029358">
    <property type="entry name" value="CFAP96"/>
</dbReference>
<evidence type="ECO:0000256" key="2">
    <source>
        <dbReference type="ARBA" id="ARBA00022490"/>
    </source>
</evidence>
<reference evidence="7 8" key="1">
    <citation type="submission" date="2021-02" db="EMBL/GenBank/DDBJ databases">
        <title>Variation within the Batrachochytrium salamandrivorans European outbreak.</title>
        <authorList>
            <person name="Kelly M."/>
            <person name="Pasmans F."/>
            <person name="Shea T.P."/>
            <person name="Munoz J.F."/>
            <person name="Carranza S."/>
            <person name="Cuomo C.A."/>
            <person name="Martel A."/>
        </authorList>
    </citation>
    <scope>NUCLEOTIDE SEQUENCE [LARGE SCALE GENOMIC DNA]</scope>
    <source>
        <strain evidence="7 8">AMFP18/2</strain>
    </source>
</reference>
<evidence type="ECO:0000256" key="5">
    <source>
        <dbReference type="ARBA" id="ARBA00035693"/>
    </source>
</evidence>
<dbReference type="Pfam" id="PF15239">
    <property type="entry name" value="CFAP96-like"/>
    <property type="match status" value="1"/>
</dbReference>
<name>A0ABQ8F7Z5_9FUNG</name>
<keyword evidence="3" id="KW-0206">Cytoskeleton</keyword>
<dbReference type="EMBL" id="JAFCIX010000388">
    <property type="protein sequence ID" value="KAH6592203.1"/>
    <property type="molecule type" value="Genomic_DNA"/>
</dbReference>
<proteinExistence type="inferred from homology"/>
<comment type="subcellular location">
    <subcellularLocation>
        <location evidence="1">Cytoplasm</location>
        <location evidence="1">Cytoskeleton</location>
        <location evidence="1">Microtubule organizing center</location>
        <location evidence="1">Centrosome</location>
    </subcellularLocation>
</comment>
<evidence type="ECO:0000256" key="3">
    <source>
        <dbReference type="ARBA" id="ARBA00023212"/>
    </source>
</evidence>
<evidence type="ECO:0000256" key="6">
    <source>
        <dbReference type="SAM" id="MobiDB-lite"/>
    </source>
</evidence>
<dbReference type="PANTHER" id="PTHR31144">
    <property type="entry name" value="UPF0602 PROTEIN C4ORF47"/>
    <property type="match status" value="1"/>
</dbReference>
<dbReference type="PANTHER" id="PTHR31144:SF1">
    <property type="entry name" value="UPF0602 PROTEIN C4ORF47"/>
    <property type="match status" value="1"/>
</dbReference>
<keyword evidence="2" id="KW-0963">Cytoplasm</keyword>
<evidence type="ECO:0000313" key="8">
    <source>
        <dbReference type="Proteomes" id="UP001648503"/>
    </source>
</evidence>
<comment type="similarity">
    <text evidence="4">Belongs to the CFAP96 family.</text>
</comment>
<keyword evidence="8" id="KW-1185">Reference proteome</keyword>
<feature type="region of interest" description="Disordered" evidence="6">
    <location>
        <begin position="137"/>
        <end position="156"/>
    </location>
</feature>